<dbReference type="Proteomes" id="UP000005951">
    <property type="component" value="Unassembled WGS sequence"/>
</dbReference>
<dbReference type="InterPro" id="IPR006115">
    <property type="entry name" value="6PGDH_NADP-bd"/>
</dbReference>
<dbReference type="Gene3D" id="1.10.1040.10">
    <property type="entry name" value="N-(1-d-carboxylethyl)-l-norvaline Dehydrogenase, domain 2"/>
    <property type="match status" value="1"/>
</dbReference>
<dbReference type="Pfam" id="PF14833">
    <property type="entry name" value="NAD_binding_11"/>
    <property type="match status" value="1"/>
</dbReference>
<feature type="domain" description="6-phosphogluconate dehydrogenase NADP-binding" evidence="5">
    <location>
        <begin position="4"/>
        <end position="169"/>
    </location>
</feature>
<evidence type="ECO:0000256" key="2">
    <source>
        <dbReference type="ARBA" id="ARBA00023002"/>
    </source>
</evidence>
<proteinExistence type="inferred from homology"/>
<dbReference type="PANTHER" id="PTHR43060">
    <property type="entry name" value="3-HYDROXYISOBUTYRATE DEHYDROGENASE-LIKE 1, MITOCHONDRIAL-RELATED"/>
    <property type="match status" value="1"/>
</dbReference>
<keyword evidence="2" id="KW-0560">Oxidoreductase</keyword>
<name>K8XIH4_RHOOP</name>
<dbReference type="GO" id="GO:0050661">
    <property type="term" value="F:NADP binding"/>
    <property type="evidence" value="ECO:0007669"/>
    <property type="project" value="InterPro"/>
</dbReference>
<evidence type="ECO:0000259" key="6">
    <source>
        <dbReference type="Pfam" id="PF14833"/>
    </source>
</evidence>
<evidence type="ECO:0000256" key="3">
    <source>
        <dbReference type="ARBA" id="ARBA00023027"/>
    </source>
</evidence>
<dbReference type="AlphaFoldDB" id="K8XIH4"/>
<dbReference type="EMBL" id="AJYC02000059">
    <property type="protein sequence ID" value="EKT81403.1"/>
    <property type="molecule type" value="Genomic_DNA"/>
</dbReference>
<dbReference type="InterPro" id="IPR008927">
    <property type="entry name" value="6-PGluconate_DH-like_C_sf"/>
</dbReference>
<dbReference type="Pfam" id="PF03446">
    <property type="entry name" value="NAD_binding_2"/>
    <property type="match status" value="1"/>
</dbReference>
<feature type="active site" evidence="4">
    <location>
        <position position="178"/>
    </location>
</feature>
<feature type="domain" description="3-hydroxyisobutyrate dehydrogenase-like NAD-binding" evidence="6">
    <location>
        <begin position="172"/>
        <end position="287"/>
    </location>
</feature>
<dbReference type="InterPro" id="IPR015815">
    <property type="entry name" value="HIBADH-related"/>
</dbReference>
<sequence>MKTYGFIGLGAMGAPMAAQLADHCAEHGDRLQVWNRSPGSEAAALAKGATVSHDPAELVAACDVVVVMLPDLPQLIELTDGPSQLLSGVRTPTVLAICSSISPPAARSYAEHAAKLTGGLVEVVDAPVSGGPEGASEGTLAIMIGGHASAVAAAWPALTSMGTTVRHLGKIGSGSLAKACNQMVVAATMIALSEASAVAESAGVDVPGLLDVLAGGYAASRVLEVKTHNLTTRTYSPGGRAAYMVKDLGFAHAEAQRTGTTVGQAELSLATFTAAADAGLGAADISVVDHLIRR</sequence>
<dbReference type="GO" id="GO:0016491">
    <property type="term" value="F:oxidoreductase activity"/>
    <property type="evidence" value="ECO:0007669"/>
    <property type="project" value="UniProtKB-KW"/>
</dbReference>
<gene>
    <name evidence="7" type="ORF">WSS_A17351</name>
</gene>
<evidence type="ECO:0000313" key="8">
    <source>
        <dbReference type="Proteomes" id="UP000005951"/>
    </source>
</evidence>
<dbReference type="SUPFAM" id="SSF51735">
    <property type="entry name" value="NAD(P)-binding Rossmann-fold domains"/>
    <property type="match status" value="1"/>
</dbReference>
<evidence type="ECO:0000313" key="7">
    <source>
        <dbReference type="EMBL" id="EKT81403.1"/>
    </source>
</evidence>
<evidence type="ECO:0000256" key="4">
    <source>
        <dbReference type="PIRSR" id="PIRSR000103-1"/>
    </source>
</evidence>
<comment type="caution">
    <text evidence="7">The sequence shown here is derived from an EMBL/GenBank/DDBJ whole genome shotgun (WGS) entry which is preliminary data.</text>
</comment>
<dbReference type="InterPro" id="IPR013328">
    <property type="entry name" value="6PGD_dom2"/>
</dbReference>
<evidence type="ECO:0000259" key="5">
    <source>
        <dbReference type="Pfam" id="PF03446"/>
    </source>
</evidence>
<accession>K8XIH4</accession>
<protein>
    <submittedName>
        <fullName evidence="7">Oxidoreductase</fullName>
    </submittedName>
</protein>
<dbReference type="Gene3D" id="3.40.50.720">
    <property type="entry name" value="NAD(P)-binding Rossmann-like Domain"/>
    <property type="match status" value="1"/>
</dbReference>
<dbReference type="SUPFAM" id="SSF48179">
    <property type="entry name" value="6-phosphogluconate dehydrogenase C-terminal domain-like"/>
    <property type="match status" value="1"/>
</dbReference>
<dbReference type="PIRSF" id="PIRSF000103">
    <property type="entry name" value="HIBADH"/>
    <property type="match status" value="1"/>
</dbReference>
<evidence type="ECO:0000256" key="1">
    <source>
        <dbReference type="ARBA" id="ARBA00009080"/>
    </source>
</evidence>
<organism evidence="7 8">
    <name type="scientific">Rhodococcus opacus M213</name>
    <dbReference type="NCBI Taxonomy" id="1129896"/>
    <lineage>
        <taxon>Bacteria</taxon>
        <taxon>Bacillati</taxon>
        <taxon>Actinomycetota</taxon>
        <taxon>Actinomycetes</taxon>
        <taxon>Mycobacteriales</taxon>
        <taxon>Nocardiaceae</taxon>
        <taxon>Rhodococcus</taxon>
    </lineage>
</organism>
<dbReference type="PANTHER" id="PTHR43060:SF15">
    <property type="entry name" value="3-HYDROXYISOBUTYRATE DEHYDROGENASE-LIKE 1, MITOCHONDRIAL-RELATED"/>
    <property type="match status" value="1"/>
</dbReference>
<dbReference type="InterPro" id="IPR029154">
    <property type="entry name" value="HIBADH-like_NADP-bd"/>
</dbReference>
<dbReference type="InterPro" id="IPR036291">
    <property type="entry name" value="NAD(P)-bd_dom_sf"/>
</dbReference>
<keyword evidence="3" id="KW-0520">NAD</keyword>
<dbReference type="GO" id="GO:0051287">
    <property type="term" value="F:NAD binding"/>
    <property type="evidence" value="ECO:0007669"/>
    <property type="project" value="InterPro"/>
</dbReference>
<reference evidence="7 8" key="1">
    <citation type="journal article" date="2013" name="Genome Announc.">
        <title>Draft Genome Sequence of Rhodococcus opacus Strain M213 Shows a Diverse Catabolic Potential.</title>
        <authorList>
            <person name="Pathak A."/>
            <person name="Green S.J."/>
            <person name="Ogram A."/>
            <person name="Chauhan A."/>
        </authorList>
    </citation>
    <scope>NUCLEOTIDE SEQUENCE [LARGE SCALE GENOMIC DNA]</scope>
    <source>
        <strain evidence="7 8">M213</strain>
    </source>
</reference>
<comment type="similarity">
    <text evidence="1">Belongs to the HIBADH-related family.</text>
</comment>